<dbReference type="Pfam" id="PF00750">
    <property type="entry name" value="tRNA-synt_1d"/>
    <property type="match status" value="2"/>
</dbReference>
<comment type="catalytic activity">
    <reaction evidence="8 9">
        <text>tRNA(Arg) + L-arginine + ATP = L-arginyl-tRNA(Arg) + AMP + diphosphate</text>
        <dbReference type="Rhea" id="RHEA:20301"/>
        <dbReference type="Rhea" id="RHEA-COMP:9658"/>
        <dbReference type="Rhea" id="RHEA-COMP:9673"/>
        <dbReference type="ChEBI" id="CHEBI:30616"/>
        <dbReference type="ChEBI" id="CHEBI:32682"/>
        <dbReference type="ChEBI" id="CHEBI:33019"/>
        <dbReference type="ChEBI" id="CHEBI:78442"/>
        <dbReference type="ChEBI" id="CHEBI:78513"/>
        <dbReference type="ChEBI" id="CHEBI:456215"/>
        <dbReference type="EC" id="6.1.1.19"/>
    </reaction>
</comment>
<dbReference type="SUPFAM" id="SSF52374">
    <property type="entry name" value="Nucleotidylyl transferase"/>
    <property type="match status" value="1"/>
</dbReference>
<dbReference type="KEGG" id="bmei:Spa11_09180"/>
<dbReference type="InterPro" id="IPR001412">
    <property type="entry name" value="aa-tRNA-synth_I_CS"/>
</dbReference>
<dbReference type="CDD" id="cd07956">
    <property type="entry name" value="Anticodon_Ia_Arg"/>
    <property type="match status" value="1"/>
</dbReference>
<evidence type="ECO:0000256" key="1">
    <source>
        <dbReference type="ARBA" id="ARBA00005594"/>
    </source>
</evidence>
<dbReference type="InterPro" id="IPR035684">
    <property type="entry name" value="ArgRS_core"/>
</dbReference>
<keyword evidence="11" id="KW-0175">Coiled coil</keyword>
<keyword evidence="6 9" id="KW-0648">Protein biosynthesis</keyword>
<evidence type="ECO:0000256" key="4">
    <source>
        <dbReference type="ARBA" id="ARBA00022741"/>
    </source>
</evidence>
<name>A0A518K4M1_9BACT</name>
<keyword evidence="5 9" id="KW-0067">ATP-binding</keyword>
<dbReference type="PRINTS" id="PR01038">
    <property type="entry name" value="TRNASYNTHARG"/>
</dbReference>
<dbReference type="CDD" id="cd00671">
    <property type="entry name" value="ArgRS_core"/>
    <property type="match status" value="1"/>
</dbReference>
<evidence type="ECO:0000256" key="2">
    <source>
        <dbReference type="ARBA" id="ARBA00022490"/>
    </source>
</evidence>
<evidence type="ECO:0000256" key="10">
    <source>
        <dbReference type="RuleBase" id="RU363038"/>
    </source>
</evidence>
<keyword evidence="15" id="KW-1185">Reference proteome</keyword>
<dbReference type="SMART" id="SM00836">
    <property type="entry name" value="DALR_1"/>
    <property type="match status" value="1"/>
</dbReference>
<dbReference type="EMBL" id="CP036349">
    <property type="protein sequence ID" value="QDV72736.1"/>
    <property type="molecule type" value="Genomic_DNA"/>
</dbReference>
<evidence type="ECO:0000259" key="13">
    <source>
        <dbReference type="SMART" id="SM01016"/>
    </source>
</evidence>
<dbReference type="SUPFAM" id="SSF47323">
    <property type="entry name" value="Anticodon-binding domain of a subclass of class I aminoacyl-tRNA synthetases"/>
    <property type="match status" value="1"/>
</dbReference>
<dbReference type="InterPro" id="IPR014729">
    <property type="entry name" value="Rossmann-like_a/b/a_fold"/>
</dbReference>
<keyword evidence="7 9" id="KW-0030">Aminoacyl-tRNA synthetase</keyword>
<gene>
    <name evidence="9 14" type="primary">argS</name>
    <name evidence="14" type="ORF">Spa11_09180</name>
</gene>
<organism evidence="14 15">
    <name type="scientific">Botrimarina mediterranea</name>
    <dbReference type="NCBI Taxonomy" id="2528022"/>
    <lineage>
        <taxon>Bacteria</taxon>
        <taxon>Pseudomonadati</taxon>
        <taxon>Planctomycetota</taxon>
        <taxon>Planctomycetia</taxon>
        <taxon>Pirellulales</taxon>
        <taxon>Lacipirellulaceae</taxon>
        <taxon>Botrimarina</taxon>
    </lineage>
</organism>
<dbReference type="SUPFAM" id="SSF55190">
    <property type="entry name" value="Arginyl-tRNA synthetase (ArgRS), N-terminal 'additional' domain"/>
    <property type="match status" value="1"/>
</dbReference>
<dbReference type="Gene3D" id="3.40.50.620">
    <property type="entry name" value="HUPs"/>
    <property type="match status" value="1"/>
</dbReference>
<evidence type="ECO:0000256" key="9">
    <source>
        <dbReference type="HAMAP-Rule" id="MF_00123"/>
    </source>
</evidence>
<feature type="short sequence motif" description="'HIGH' region" evidence="9">
    <location>
        <begin position="128"/>
        <end position="138"/>
    </location>
</feature>
<dbReference type="Proteomes" id="UP000316426">
    <property type="component" value="Chromosome"/>
</dbReference>
<evidence type="ECO:0000313" key="15">
    <source>
        <dbReference type="Proteomes" id="UP000316426"/>
    </source>
</evidence>
<keyword evidence="2 9" id="KW-0963">Cytoplasm</keyword>
<dbReference type="GO" id="GO:0005524">
    <property type="term" value="F:ATP binding"/>
    <property type="evidence" value="ECO:0007669"/>
    <property type="project" value="UniProtKB-UniRule"/>
</dbReference>
<dbReference type="Gene3D" id="1.10.730.10">
    <property type="entry name" value="Isoleucyl-tRNA Synthetase, Domain 1"/>
    <property type="match status" value="1"/>
</dbReference>
<dbReference type="FunFam" id="1.10.730.10:FF:000006">
    <property type="entry name" value="Arginyl-tRNA synthetase 2, mitochondrial"/>
    <property type="match status" value="1"/>
</dbReference>
<keyword evidence="3 9" id="KW-0436">Ligase</keyword>
<dbReference type="PANTHER" id="PTHR11956">
    <property type="entry name" value="ARGINYL-TRNA SYNTHETASE"/>
    <property type="match status" value="1"/>
</dbReference>
<dbReference type="InterPro" id="IPR001278">
    <property type="entry name" value="Arg-tRNA-ligase"/>
</dbReference>
<proteinExistence type="inferred from homology"/>
<evidence type="ECO:0000256" key="7">
    <source>
        <dbReference type="ARBA" id="ARBA00023146"/>
    </source>
</evidence>
<dbReference type="AlphaFoldDB" id="A0A518K4M1"/>
<dbReference type="GO" id="GO:0006420">
    <property type="term" value="P:arginyl-tRNA aminoacylation"/>
    <property type="evidence" value="ECO:0007669"/>
    <property type="project" value="UniProtKB-UniRule"/>
</dbReference>
<dbReference type="Pfam" id="PF05746">
    <property type="entry name" value="DALR_1"/>
    <property type="match status" value="1"/>
</dbReference>
<dbReference type="PROSITE" id="PS00178">
    <property type="entry name" value="AA_TRNA_LIGASE_I"/>
    <property type="match status" value="1"/>
</dbReference>
<dbReference type="InterPro" id="IPR009080">
    <property type="entry name" value="tRNAsynth_Ia_anticodon-bd"/>
</dbReference>
<evidence type="ECO:0000256" key="11">
    <source>
        <dbReference type="SAM" id="Coils"/>
    </source>
</evidence>
<dbReference type="InterPro" id="IPR008909">
    <property type="entry name" value="DALR_anticod-bd"/>
</dbReference>
<sequence length="655" mass="71535">MNALAELRRRFTAALSGLAEDPAKLSEMVLPSQDPKFGDYQANCAMPLGKQLGKAPRDVAAQIVQRLSEQDGFAAMCEPPEIAGPGFINLRLQDAWLTKQLTAALTDEHLGVAPTATPRKYVIDYSSPNVAKPMHVGHIRSTVIGDALTNVLRYLGNEVITDNHIGDWGTQFGMIIYGYKNFRDEVALAAAPVAELGRLYKLVNQIGDYQATVAETLPTLAEKLAAAEERVEDLKAAGPSGDAKEDKAIAKKLRQAEGAVVELRKEIEATEAKVAAFEADPVLSKLSSEHPAIGASALAETAKLHSGDAENVGLWERFLPACLAELQLTYDRLGVSFDHTLGESFYHDRLAPVVDDLKAKGLARESDGAQCVFLEGYEAPLIVQKKDGAFLYATTDLATIEYRAKEWAPDAVLYVVDHRQSLHFEQLVAAARLWGYDQELTHVSFGTVLGEDGRPYKTRSGSAVGLMGLLDEAVECARAIADKSSILETDAERAEVAERIGIGAIKYADLAHNRTSDYVFSYDKMLAMTGNTAAYMQYSVARVKSIFGKSGIDPTALRSSDAELRLTEPAERALGIELLRFSEALERVAAEYRPHYLTGYLFDVAGRFAEFFEQCPVLKAEDEATKKSRLLLCDLVARTLETGLALLGIRVVERM</sequence>
<dbReference type="RefSeq" id="WP_145108515.1">
    <property type="nucleotide sequence ID" value="NZ_CP036349.1"/>
</dbReference>
<dbReference type="InterPro" id="IPR005148">
    <property type="entry name" value="Arg-tRNA-synth_N"/>
</dbReference>
<evidence type="ECO:0000256" key="8">
    <source>
        <dbReference type="ARBA" id="ARBA00049339"/>
    </source>
</evidence>
<dbReference type="Gene3D" id="3.30.1360.70">
    <property type="entry name" value="Arginyl tRNA synthetase N-terminal domain"/>
    <property type="match status" value="1"/>
</dbReference>
<evidence type="ECO:0000256" key="3">
    <source>
        <dbReference type="ARBA" id="ARBA00022598"/>
    </source>
</evidence>
<comment type="similarity">
    <text evidence="1 9 10">Belongs to the class-I aminoacyl-tRNA synthetase family.</text>
</comment>
<evidence type="ECO:0000259" key="12">
    <source>
        <dbReference type="SMART" id="SM00836"/>
    </source>
</evidence>
<evidence type="ECO:0000256" key="5">
    <source>
        <dbReference type="ARBA" id="ARBA00022840"/>
    </source>
</evidence>
<dbReference type="Pfam" id="PF03485">
    <property type="entry name" value="Arg_tRNA_synt_N"/>
    <property type="match status" value="1"/>
</dbReference>
<dbReference type="GO" id="GO:0005737">
    <property type="term" value="C:cytoplasm"/>
    <property type="evidence" value="ECO:0007669"/>
    <property type="project" value="UniProtKB-SubCell"/>
</dbReference>
<feature type="domain" description="DALR anticodon binding" evidence="12">
    <location>
        <begin position="536"/>
        <end position="655"/>
    </location>
</feature>
<evidence type="ECO:0000256" key="6">
    <source>
        <dbReference type="ARBA" id="ARBA00022917"/>
    </source>
</evidence>
<feature type="coiled-coil region" evidence="11">
    <location>
        <begin position="217"/>
        <end position="280"/>
    </location>
</feature>
<evidence type="ECO:0000313" key="14">
    <source>
        <dbReference type="EMBL" id="QDV72736.1"/>
    </source>
</evidence>
<reference evidence="14 15" key="1">
    <citation type="submission" date="2019-02" db="EMBL/GenBank/DDBJ databases">
        <title>Deep-cultivation of Planctomycetes and their phenomic and genomic characterization uncovers novel biology.</title>
        <authorList>
            <person name="Wiegand S."/>
            <person name="Jogler M."/>
            <person name="Boedeker C."/>
            <person name="Pinto D."/>
            <person name="Vollmers J."/>
            <person name="Rivas-Marin E."/>
            <person name="Kohn T."/>
            <person name="Peeters S.H."/>
            <person name="Heuer A."/>
            <person name="Rast P."/>
            <person name="Oberbeckmann S."/>
            <person name="Bunk B."/>
            <person name="Jeske O."/>
            <person name="Meyerdierks A."/>
            <person name="Storesund J.E."/>
            <person name="Kallscheuer N."/>
            <person name="Luecker S."/>
            <person name="Lage O.M."/>
            <person name="Pohl T."/>
            <person name="Merkel B.J."/>
            <person name="Hornburger P."/>
            <person name="Mueller R.-W."/>
            <person name="Bruemmer F."/>
            <person name="Labrenz M."/>
            <person name="Spormann A.M."/>
            <person name="Op den Camp H."/>
            <person name="Overmann J."/>
            <person name="Amann R."/>
            <person name="Jetten M.S.M."/>
            <person name="Mascher T."/>
            <person name="Medema M.H."/>
            <person name="Devos D.P."/>
            <person name="Kaster A.-K."/>
            <person name="Ovreas L."/>
            <person name="Rohde M."/>
            <person name="Galperin M.Y."/>
            <person name="Jogler C."/>
        </authorList>
    </citation>
    <scope>NUCLEOTIDE SEQUENCE [LARGE SCALE GENOMIC DNA]</scope>
    <source>
        <strain evidence="14 15">Spa11</strain>
    </source>
</reference>
<feature type="domain" description="Arginyl tRNA synthetase N-terminal" evidence="13">
    <location>
        <begin position="5"/>
        <end position="92"/>
    </location>
</feature>
<comment type="subunit">
    <text evidence="9">Monomer.</text>
</comment>
<protein>
    <recommendedName>
        <fullName evidence="9">Arginine--tRNA ligase</fullName>
        <ecNumber evidence="9">6.1.1.19</ecNumber>
    </recommendedName>
    <alternativeName>
        <fullName evidence="9">Arginyl-tRNA synthetase</fullName>
        <shortName evidence="9">ArgRS</shortName>
    </alternativeName>
</protein>
<dbReference type="GO" id="GO:0004814">
    <property type="term" value="F:arginine-tRNA ligase activity"/>
    <property type="evidence" value="ECO:0007669"/>
    <property type="project" value="UniProtKB-UniRule"/>
</dbReference>
<dbReference type="EC" id="6.1.1.19" evidence="9"/>
<dbReference type="InterPro" id="IPR036695">
    <property type="entry name" value="Arg-tRNA-synth_N_sf"/>
</dbReference>
<dbReference type="PANTHER" id="PTHR11956:SF5">
    <property type="entry name" value="ARGININE--TRNA LIGASE, CYTOPLASMIC"/>
    <property type="match status" value="1"/>
</dbReference>
<comment type="subcellular location">
    <subcellularLocation>
        <location evidence="9">Cytoplasm</location>
    </subcellularLocation>
</comment>
<dbReference type="NCBIfam" id="TIGR00456">
    <property type="entry name" value="argS"/>
    <property type="match status" value="1"/>
</dbReference>
<dbReference type="HAMAP" id="MF_00123">
    <property type="entry name" value="Arg_tRNA_synth"/>
    <property type="match status" value="1"/>
</dbReference>
<accession>A0A518K4M1</accession>
<dbReference type="SMART" id="SM01016">
    <property type="entry name" value="Arg_tRNA_synt_N"/>
    <property type="match status" value="1"/>
</dbReference>
<keyword evidence="4 9" id="KW-0547">Nucleotide-binding</keyword>